<dbReference type="Pfam" id="PF06013">
    <property type="entry name" value="WXG100"/>
    <property type="match status" value="1"/>
</dbReference>
<organism evidence="2 3">
    <name type="scientific">Actinorhabdospora filicis</name>
    <dbReference type="NCBI Taxonomy" id="1785913"/>
    <lineage>
        <taxon>Bacteria</taxon>
        <taxon>Bacillati</taxon>
        <taxon>Actinomycetota</taxon>
        <taxon>Actinomycetes</taxon>
        <taxon>Micromonosporales</taxon>
        <taxon>Micromonosporaceae</taxon>
        <taxon>Actinorhabdospora</taxon>
    </lineage>
</organism>
<dbReference type="EMBL" id="BSTX01000007">
    <property type="protein sequence ID" value="GLZ81800.1"/>
    <property type="molecule type" value="Genomic_DNA"/>
</dbReference>
<dbReference type="Gene3D" id="1.10.287.1060">
    <property type="entry name" value="ESAT-6-like"/>
    <property type="match status" value="1"/>
</dbReference>
<dbReference type="SUPFAM" id="SSF140453">
    <property type="entry name" value="EsxAB dimer-like"/>
    <property type="match status" value="1"/>
</dbReference>
<comment type="caution">
    <text evidence="2">The sequence shown here is derived from an EMBL/GenBank/DDBJ whole genome shotgun (WGS) entry which is preliminary data.</text>
</comment>
<keyword evidence="3" id="KW-1185">Reference proteome</keyword>
<dbReference type="NCBIfam" id="TIGR03930">
    <property type="entry name" value="WXG100_ESAT6"/>
    <property type="match status" value="1"/>
</dbReference>
<sequence>MSAPLEVDFESLGQGASDIRTAVHDAEAQIQKVRKECEDLVQVAWHGHASQAFNELMIQYNKHATDLNEALDGIGQLIDKVSANHSNTDQDQSTVVSNVMADLQIPTVTPLSA</sequence>
<name>A0A9W6WEE6_9ACTN</name>
<reference evidence="2" key="1">
    <citation type="submission" date="2023-03" db="EMBL/GenBank/DDBJ databases">
        <title>Actinorhabdospora filicis NBRC 111898.</title>
        <authorList>
            <person name="Ichikawa N."/>
            <person name="Sato H."/>
            <person name="Tonouchi N."/>
        </authorList>
    </citation>
    <scope>NUCLEOTIDE SEQUENCE</scope>
    <source>
        <strain evidence="2">NBRC 111898</strain>
    </source>
</reference>
<evidence type="ECO:0008006" key="4">
    <source>
        <dbReference type="Google" id="ProtNLM"/>
    </source>
</evidence>
<accession>A0A9W6WEE6</accession>
<protein>
    <recommendedName>
        <fullName evidence="4">ESAT-6-like protein</fullName>
    </recommendedName>
</protein>
<dbReference type="AlphaFoldDB" id="A0A9W6WEE6"/>
<evidence type="ECO:0000256" key="1">
    <source>
        <dbReference type="SAM" id="Coils"/>
    </source>
</evidence>
<proteinExistence type="predicted"/>
<dbReference type="InterPro" id="IPR010310">
    <property type="entry name" value="T7SS_ESAT-6-like"/>
</dbReference>
<gene>
    <name evidence="2" type="ORF">Afil01_66070</name>
</gene>
<evidence type="ECO:0000313" key="3">
    <source>
        <dbReference type="Proteomes" id="UP001165079"/>
    </source>
</evidence>
<feature type="coiled-coil region" evidence="1">
    <location>
        <begin position="16"/>
        <end position="43"/>
    </location>
</feature>
<dbReference type="InterPro" id="IPR036689">
    <property type="entry name" value="ESAT-6-like_sf"/>
</dbReference>
<evidence type="ECO:0000313" key="2">
    <source>
        <dbReference type="EMBL" id="GLZ81800.1"/>
    </source>
</evidence>
<keyword evidence="1" id="KW-0175">Coiled coil</keyword>
<dbReference type="RefSeq" id="WP_285667353.1">
    <property type="nucleotide sequence ID" value="NZ_BSTX01000007.1"/>
</dbReference>
<dbReference type="Proteomes" id="UP001165079">
    <property type="component" value="Unassembled WGS sequence"/>
</dbReference>